<dbReference type="GO" id="GO:0005975">
    <property type="term" value="P:carbohydrate metabolic process"/>
    <property type="evidence" value="ECO:0007669"/>
    <property type="project" value="UniProtKB-ARBA"/>
</dbReference>
<sequence>MNTIYYKLTLMILALLLYSCEKEEEQVSKLPKTYMDYENFVQEGLVAYYPFNGNTNDLSKNKLHGKDNNITFTSDRFNIEGGACYFNGENSYV</sequence>
<gene>
    <name evidence="1" type="ORF">HUW48_13195</name>
</gene>
<evidence type="ECO:0000313" key="1">
    <source>
        <dbReference type="EMBL" id="QMU28935.1"/>
    </source>
</evidence>
<dbReference type="RefSeq" id="WP_182416116.1">
    <property type="nucleotide sequence ID" value="NZ_CP055153.1"/>
</dbReference>
<dbReference type="PROSITE" id="PS51257">
    <property type="entry name" value="PROKAR_LIPOPROTEIN"/>
    <property type="match status" value="1"/>
</dbReference>
<dbReference type="EMBL" id="CP055153">
    <property type="protein sequence ID" value="QMU28935.1"/>
    <property type="molecule type" value="Genomic_DNA"/>
</dbReference>
<proteinExistence type="predicted"/>
<protein>
    <submittedName>
        <fullName evidence="1">Uncharacterized protein</fullName>
    </submittedName>
</protein>
<dbReference type="Proteomes" id="UP000514509">
    <property type="component" value="Chromosome"/>
</dbReference>
<dbReference type="AlphaFoldDB" id="A0A7L7L8T4"/>
<dbReference type="SUPFAM" id="SSF49899">
    <property type="entry name" value="Concanavalin A-like lectins/glucanases"/>
    <property type="match status" value="1"/>
</dbReference>
<keyword evidence="2" id="KW-1185">Reference proteome</keyword>
<reference evidence="1 2" key="2">
    <citation type="submission" date="2020-08" db="EMBL/GenBank/DDBJ databases">
        <title>Adhaeribacter dokdonensis sp. nov., isolated from the rhizosphere of Elymus tsukushiensis, a plant native to the Dokdo Islands, Republic of Korea.</title>
        <authorList>
            <person name="Ghim S.Y."/>
        </authorList>
    </citation>
    <scope>NUCLEOTIDE SEQUENCE [LARGE SCALE GENOMIC DNA]</scope>
    <source>
        <strain evidence="1 2">KUDC8001</strain>
    </source>
</reference>
<evidence type="ECO:0000313" key="2">
    <source>
        <dbReference type="Proteomes" id="UP000514509"/>
    </source>
</evidence>
<name>A0A7L7L8T4_9BACT</name>
<reference evidence="1 2" key="1">
    <citation type="submission" date="2020-06" db="EMBL/GenBank/DDBJ databases">
        <authorList>
            <person name="Hwang Y.J."/>
        </authorList>
    </citation>
    <scope>NUCLEOTIDE SEQUENCE [LARGE SCALE GENOMIC DNA]</scope>
    <source>
        <strain evidence="1 2">KUDC8001</strain>
    </source>
</reference>
<dbReference type="InterPro" id="IPR013320">
    <property type="entry name" value="ConA-like_dom_sf"/>
</dbReference>
<organism evidence="1 2">
    <name type="scientific">Adhaeribacter radiodurans</name>
    <dbReference type="NCBI Taxonomy" id="2745197"/>
    <lineage>
        <taxon>Bacteria</taxon>
        <taxon>Pseudomonadati</taxon>
        <taxon>Bacteroidota</taxon>
        <taxon>Cytophagia</taxon>
        <taxon>Cytophagales</taxon>
        <taxon>Hymenobacteraceae</taxon>
        <taxon>Adhaeribacter</taxon>
    </lineage>
</organism>
<dbReference type="GO" id="GO:0004553">
    <property type="term" value="F:hydrolase activity, hydrolyzing O-glycosyl compounds"/>
    <property type="evidence" value="ECO:0007669"/>
    <property type="project" value="UniProtKB-ARBA"/>
</dbReference>
<accession>A0A7L7L8T4</accession>
<dbReference type="KEGG" id="add:HUW48_13195"/>